<dbReference type="EMBL" id="BNAJ01000024">
    <property type="protein sequence ID" value="GHF65500.1"/>
    <property type="molecule type" value="Genomic_DNA"/>
</dbReference>
<evidence type="ECO:0000256" key="2">
    <source>
        <dbReference type="ARBA" id="ARBA00022741"/>
    </source>
</evidence>
<sequence length="344" mass="37059">MTRLELRAVRRTYPGGLEVLRGIDLDIHSGERFVLLGASGSGKSTLLRVIAGLDAPDAGDVYLDGQSMTGVPAERRDLGLVFQQPLLFPHLSVEGNLRFGLRHRKLPEVEVTARVADMLVRTGLDGLGPRRPNQLSGGQEGRVALARALITRPRALLLDEPLSALDAPLRRELREWIVTLQRATGTTLLLVTHDQEEALAVAQRIGFLHGGHLQQVGTPQEIYARPATVDVARFFGALNIVPGQQEGLLVNTVLGCIHAARPGHGSVSVTIRPEAWQPGPAAVNTVEGVIRSTTFGGAHWTYVLDACGLPLVWHAPTSVHLQPGDPLTLHAPPDACWPVATDVQ</sequence>
<dbReference type="Proteomes" id="UP000539473">
    <property type="component" value="Unassembled WGS sequence"/>
</dbReference>
<dbReference type="Gene3D" id="3.40.50.300">
    <property type="entry name" value="P-loop containing nucleotide triphosphate hydrolases"/>
    <property type="match status" value="1"/>
</dbReference>
<keyword evidence="2" id="KW-0547">Nucleotide-binding</keyword>
<organism evidence="6 7">
    <name type="scientific">Deinococcus metalli</name>
    <dbReference type="NCBI Taxonomy" id="1141878"/>
    <lineage>
        <taxon>Bacteria</taxon>
        <taxon>Thermotogati</taxon>
        <taxon>Deinococcota</taxon>
        <taxon>Deinococci</taxon>
        <taxon>Deinococcales</taxon>
        <taxon>Deinococcaceae</taxon>
        <taxon>Deinococcus</taxon>
    </lineage>
</organism>
<dbReference type="Pfam" id="PF08402">
    <property type="entry name" value="TOBE_2"/>
    <property type="match status" value="1"/>
</dbReference>
<reference evidence="5" key="4">
    <citation type="submission" date="2024-05" db="EMBL/GenBank/DDBJ databases">
        <authorList>
            <person name="Sun Q."/>
            <person name="Zhou Y."/>
        </authorList>
    </citation>
    <scope>NUCLEOTIDE SEQUENCE</scope>
    <source>
        <strain evidence="5">CGMCC 1.18437</strain>
    </source>
</reference>
<dbReference type="RefSeq" id="WP_184116350.1">
    <property type="nucleotide sequence ID" value="NZ_BNAJ01000024.1"/>
</dbReference>
<evidence type="ECO:0000313" key="8">
    <source>
        <dbReference type="Proteomes" id="UP000619376"/>
    </source>
</evidence>
<dbReference type="SUPFAM" id="SSF50331">
    <property type="entry name" value="MOP-like"/>
    <property type="match status" value="1"/>
</dbReference>
<evidence type="ECO:0000256" key="1">
    <source>
        <dbReference type="ARBA" id="ARBA00022448"/>
    </source>
</evidence>
<name>A0A7W8KJD0_9DEIO</name>
<reference evidence="6 7" key="3">
    <citation type="submission" date="2020-08" db="EMBL/GenBank/DDBJ databases">
        <title>Genomic Encyclopedia of Type Strains, Phase IV (KMG-IV): sequencing the most valuable type-strain genomes for metagenomic binning, comparative biology and taxonomic classification.</title>
        <authorList>
            <person name="Goeker M."/>
        </authorList>
    </citation>
    <scope>NUCLEOTIDE SEQUENCE [LARGE SCALE GENOMIC DNA]</scope>
    <source>
        <strain evidence="6 7">DSM 27521</strain>
    </source>
</reference>
<dbReference type="GO" id="GO:0022857">
    <property type="term" value="F:transmembrane transporter activity"/>
    <property type="evidence" value="ECO:0007669"/>
    <property type="project" value="InterPro"/>
</dbReference>
<dbReference type="AlphaFoldDB" id="A0A7W8KJD0"/>
<evidence type="ECO:0000256" key="3">
    <source>
        <dbReference type="ARBA" id="ARBA00022840"/>
    </source>
</evidence>
<comment type="caution">
    <text evidence="6">The sequence shown here is derived from an EMBL/GenBank/DDBJ whole genome shotgun (WGS) entry which is preliminary data.</text>
</comment>
<dbReference type="Pfam" id="PF00005">
    <property type="entry name" value="ABC_tran"/>
    <property type="match status" value="1"/>
</dbReference>
<reference evidence="8" key="2">
    <citation type="journal article" date="2019" name="Int. J. Syst. Evol. Microbiol.">
        <title>The Global Catalogue of Microorganisms (GCM) 10K type strain sequencing project: providing services to taxonomists for standard genome sequencing and annotation.</title>
        <authorList>
            <consortium name="The Broad Institute Genomics Platform"/>
            <consortium name="The Broad Institute Genome Sequencing Center for Infectious Disease"/>
            <person name="Wu L."/>
            <person name="Ma J."/>
        </authorList>
    </citation>
    <scope>NUCLEOTIDE SEQUENCE [LARGE SCALE GENOMIC DNA]</scope>
    <source>
        <strain evidence="8">CGMCC 1.18437</strain>
    </source>
</reference>
<proteinExistence type="predicted"/>
<dbReference type="GO" id="GO:0043190">
    <property type="term" value="C:ATP-binding cassette (ABC) transporter complex"/>
    <property type="evidence" value="ECO:0007669"/>
    <property type="project" value="InterPro"/>
</dbReference>
<feature type="domain" description="ABC transporter" evidence="4">
    <location>
        <begin position="4"/>
        <end position="235"/>
    </location>
</feature>
<dbReference type="GO" id="GO:0016887">
    <property type="term" value="F:ATP hydrolysis activity"/>
    <property type="evidence" value="ECO:0007669"/>
    <property type="project" value="InterPro"/>
</dbReference>
<dbReference type="InterPro" id="IPR050093">
    <property type="entry name" value="ABC_SmlMolc_Importer"/>
</dbReference>
<dbReference type="InterPro" id="IPR008995">
    <property type="entry name" value="Mo/tungstate-bd_C_term_dom"/>
</dbReference>
<evidence type="ECO:0000313" key="6">
    <source>
        <dbReference type="EMBL" id="MBB5379217.1"/>
    </source>
</evidence>
<dbReference type="Proteomes" id="UP000619376">
    <property type="component" value="Unassembled WGS sequence"/>
</dbReference>
<dbReference type="GO" id="GO:0005524">
    <property type="term" value="F:ATP binding"/>
    <property type="evidence" value="ECO:0007669"/>
    <property type="project" value="UniProtKB-KW"/>
</dbReference>
<evidence type="ECO:0000259" key="4">
    <source>
        <dbReference type="PROSITE" id="PS50893"/>
    </source>
</evidence>
<dbReference type="PANTHER" id="PTHR42781">
    <property type="entry name" value="SPERMIDINE/PUTRESCINE IMPORT ATP-BINDING PROTEIN POTA"/>
    <property type="match status" value="1"/>
</dbReference>
<dbReference type="GO" id="GO:0015697">
    <property type="term" value="P:quaternary ammonium group transport"/>
    <property type="evidence" value="ECO:0007669"/>
    <property type="project" value="UniProtKB-ARBA"/>
</dbReference>
<dbReference type="SMART" id="SM00382">
    <property type="entry name" value="AAA"/>
    <property type="match status" value="1"/>
</dbReference>
<keyword evidence="3 5" id="KW-0067">ATP-binding</keyword>
<keyword evidence="1" id="KW-0813">Transport</keyword>
<reference evidence="5" key="1">
    <citation type="journal article" date="2014" name="Int. J. Syst. Evol. Microbiol.">
        <title>Complete genome of a new Firmicutes species belonging to the dominant human colonic microbiota ('Ruminococcus bicirculans') reveals two chromosomes and a selective capacity to utilize plant glucans.</title>
        <authorList>
            <consortium name="NISC Comparative Sequencing Program"/>
            <person name="Wegmann U."/>
            <person name="Louis P."/>
            <person name="Goesmann A."/>
            <person name="Henrissat B."/>
            <person name="Duncan S.H."/>
            <person name="Flint H.J."/>
        </authorList>
    </citation>
    <scope>NUCLEOTIDE SEQUENCE</scope>
    <source>
        <strain evidence="5">CGMCC 1.18437</strain>
    </source>
</reference>
<dbReference type="InterPro" id="IPR013611">
    <property type="entry name" value="Transp-assoc_OB_typ2"/>
</dbReference>
<gene>
    <name evidence="5" type="ORF">GCM10017781_46490</name>
    <name evidence="6" type="ORF">HNQ07_004732</name>
</gene>
<accession>A0A7W8KJD0</accession>
<evidence type="ECO:0000313" key="5">
    <source>
        <dbReference type="EMBL" id="GHF65500.1"/>
    </source>
</evidence>
<dbReference type="SUPFAM" id="SSF52540">
    <property type="entry name" value="P-loop containing nucleoside triphosphate hydrolases"/>
    <property type="match status" value="1"/>
</dbReference>
<dbReference type="InterPro" id="IPR003439">
    <property type="entry name" value="ABC_transporter-like_ATP-bd"/>
</dbReference>
<dbReference type="PANTHER" id="PTHR42781:SF4">
    <property type="entry name" value="SPERMIDINE_PUTRESCINE IMPORT ATP-BINDING PROTEIN POTA"/>
    <property type="match status" value="1"/>
</dbReference>
<dbReference type="InterPro" id="IPR027417">
    <property type="entry name" value="P-loop_NTPase"/>
</dbReference>
<dbReference type="InterPro" id="IPR003593">
    <property type="entry name" value="AAA+_ATPase"/>
</dbReference>
<keyword evidence="8" id="KW-1185">Reference proteome</keyword>
<dbReference type="EMBL" id="JACHFK010000024">
    <property type="protein sequence ID" value="MBB5379217.1"/>
    <property type="molecule type" value="Genomic_DNA"/>
</dbReference>
<evidence type="ECO:0000313" key="7">
    <source>
        <dbReference type="Proteomes" id="UP000539473"/>
    </source>
</evidence>
<protein>
    <submittedName>
        <fullName evidence="6">ABC-type Fe3+/spermidine/putrescine transport system ATPase subunit</fullName>
    </submittedName>
    <submittedName>
        <fullName evidence="5">Iron ABC transporter ATP-binding protein</fullName>
    </submittedName>
</protein>
<dbReference type="FunFam" id="3.40.50.300:FF:000425">
    <property type="entry name" value="Probable ABC transporter, ATP-binding subunit"/>
    <property type="match status" value="1"/>
</dbReference>
<dbReference type="PROSITE" id="PS50893">
    <property type="entry name" value="ABC_TRANSPORTER_2"/>
    <property type="match status" value="1"/>
</dbReference>